<feature type="domain" description="Helicase ATP-binding" evidence="2">
    <location>
        <begin position="20"/>
        <end position="165"/>
    </location>
</feature>
<dbReference type="InterPro" id="IPR001650">
    <property type="entry name" value="Helicase_C-like"/>
</dbReference>
<dbReference type="Pfam" id="PF00176">
    <property type="entry name" value="SNF2-rel_dom"/>
    <property type="match status" value="1"/>
</dbReference>
<dbReference type="AlphaFoldDB" id="A0A1S8KL57"/>
<dbReference type="SMART" id="SM00487">
    <property type="entry name" value="DEXDc"/>
    <property type="match status" value="1"/>
</dbReference>
<dbReference type="GO" id="GO:0031297">
    <property type="term" value="P:replication fork processing"/>
    <property type="evidence" value="ECO:0007669"/>
    <property type="project" value="TreeGrafter"/>
</dbReference>
<dbReference type="InterPro" id="IPR038718">
    <property type="entry name" value="SNF2-like_sf"/>
</dbReference>
<protein>
    <recommendedName>
        <fullName evidence="7">DEAD/DEAH box helicase</fullName>
    </recommendedName>
</protein>
<dbReference type="InterPro" id="IPR027417">
    <property type="entry name" value="P-loop_NTPase"/>
</dbReference>
<dbReference type="EMBL" id="MUYF01000003">
    <property type="protein sequence ID" value="OOL80500.1"/>
    <property type="molecule type" value="Genomic_DNA"/>
</dbReference>
<reference evidence="4 6" key="1">
    <citation type="submission" date="2017-01" db="EMBL/GenBank/DDBJ databases">
        <title>Complete Genome Sequence of Dolosigranulum pigrum isolated from a Patient with interstitial lung disease.</title>
        <authorList>
            <person name="Mukhopadhyay R."/>
            <person name="Joaquin J."/>
            <person name="Hogue R."/>
            <person name="Fitzgerald S."/>
            <person name="Jospin G."/>
            <person name="Eisen J.A."/>
            <person name="Chaturvedi V."/>
        </authorList>
    </citation>
    <scope>NUCLEOTIDE SEQUENCE [LARGE SCALE GENOMIC DNA]</scope>
    <source>
        <strain evidence="4 6">15S00348</strain>
    </source>
</reference>
<dbReference type="SUPFAM" id="SSF52540">
    <property type="entry name" value="P-loop containing nucleoside triphosphate hydrolases"/>
    <property type="match status" value="2"/>
</dbReference>
<evidence type="ECO:0000313" key="4">
    <source>
        <dbReference type="EMBL" id="OOL80436.1"/>
    </source>
</evidence>
<dbReference type="PANTHER" id="PTHR45766:SF6">
    <property type="entry name" value="SWI_SNF-RELATED MATRIX-ASSOCIATED ACTIN-DEPENDENT REGULATOR OF CHROMATIN SUBFAMILY A-LIKE PROTEIN 1"/>
    <property type="match status" value="1"/>
</dbReference>
<dbReference type="PROSITE" id="PS51194">
    <property type="entry name" value="HELICASE_CTER"/>
    <property type="match status" value="1"/>
</dbReference>
<sequence length="424" mass="49784">MDSRECLMDYRLTTQQQQAFNKFKQLKVGALFMQQGTGKTRVAIELIESTDSTLAIFFCPFSTKENLEAELKKWQLSTDYLIIGYESLSASNRIYTELYELLDQHEGDIFMVADESIFIKNEETRRFSRLMRLANFSTYRLLLNGTPIVQNEWDIYNQMHFLSPKIISMNRPQFLTTFFTKIAYKKRGQSPKEFYKFSEVNAQYLYKLIEPYIFKVDLNFDKEISTNYQLIYASDQTIGKYLTLKDELLEKIAQQEDFLDILATMRYVLFTDKKRCKMIAQKLNGQIIVYCSFIAEVEQIAQHLDCYIIIGDTPAVERQHIIDQFKQDNKPLLMTFGVGAYGLNLQFCNHIAFASLTFDYGHIDQAKHRIQRLGQTRDITYTYFTSDVGLYNVIEQNIIKKEMLSDLLIKEVMMNETIQRSERT</sequence>
<evidence type="ECO:0000313" key="5">
    <source>
        <dbReference type="EMBL" id="OOL80500.1"/>
    </source>
</evidence>
<dbReference type="Pfam" id="PF00271">
    <property type="entry name" value="Helicase_C"/>
    <property type="match status" value="1"/>
</dbReference>
<dbReference type="PROSITE" id="PS51192">
    <property type="entry name" value="HELICASE_ATP_BIND_1"/>
    <property type="match status" value="1"/>
</dbReference>
<dbReference type="GO" id="GO:0006281">
    <property type="term" value="P:DNA repair"/>
    <property type="evidence" value="ECO:0007669"/>
    <property type="project" value="TreeGrafter"/>
</dbReference>
<dbReference type="Gene3D" id="3.40.50.10810">
    <property type="entry name" value="Tandem AAA-ATPase domain"/>
    <property type="match status" value="1"/>
</dbReference>
<keyword evidence="1" id="KW-0378">Hydrolase</keyword>
<accession>A0A1S8KL57</accession>
<evidence type="ECO:0000313" key="6">
    <source>
        <dbReference type="Proteomes" id="UP000190409"/>
    </source>
</evidence>
<dbReference type="GO" id="GO:0016787">
    <property type="term" value="F:hydrolase activity"/>
    <property type="evidence" value="ECO:0007669"/>
    <property type="project" value="UniProtKB-KW"/>
</dbReference>
<dbReference type="EMBL" id="MUYF01000003">
    <property type="protein sequence ID" value="OOL80436.1"/>
    <property type="molecule type" value="Genomic_DNA"/>
</dbReference>
<evidence type="ECO:0008006" key="7">
    <source>
        <dbReference type="Google" id="ProtNLM"/>
    </source>
</evidence>
<dbReference type="GO" id="GO:0005524">
    <property type="term" value="F:ATP binding"/>
    <property type="evidence" value="ECO:0007669"/>
    <property type="project" value="InterPro"/>
</dbReference>
<evidence type="ECO:0000259" key="3">
    <source>
        <dbReference type="PROSITE" id="PS51194"/>
    </source>
</evidence>
<gene>
    <name evidence="4" type="ORF">BWX42_00300</name>
    <name evidence="5" type="ORF">BWX42_00680</name>
</gene>
<dbReference type="SMART" id="SM00490">
    <property type="entry name" value="HELICc"/>
    <property type="match status" value="1"/>
</dbReference>
<feature type="domain" description="Helicase C-terminal" evidence="3">
    <location>
        <begin position="275"/>
        <end position="420"/>
    </location>
</feature>
<dbReference type="CDD" id="cd18793">
    <property type="entry name" value="SF2_C_SNF"/>
    <property type="match status" value="1"/>
</dbReference>
<evidence type="ECO:0000259" key="2">
    <source>
        <dbReference type="PROSITE" id="PS51192"/>
    </source>
</evidence>
<proteinExistence type="predicted"/>
<name>A0A1S8KL57_9LACT</name>
<evidence type="ECO:0000256" key="1">
    <source>
        <dbReference type="ARBA" id="ARBA00022801"/>
    </source>
</evidence>
<dbReference type="Proteomes" id="UP000190409">
    <property type="component" value="Unassembled WGS sequence"/>
</dbReference>
<dbReference type="PANTHER" id="PTHR45766">
    <property type="entry name" value="DNA ANNEALING HELICASE AND ENDONUCLEASE ZRANB3 FAMILY MEMBER"/>
    <property type="match status" value="1"/>
</dbReference>
<dbReference type="Gene3D" id="3.40.50.300">
    <property type="entry name" value="P-loop containing nucleotide triphosphate hydrolases"/>
    <property type="match status" value="1"/>
</dbReference>
<dbReference type="InterPro" id="IPR014001">
    <property type="entry name" value="Helicase_ATP-bd"/>
</dbReference>
<dbReference type="InterPro" id="IPR000330">
    <property type="entry name" value="SNF2_N"/>
</dbReference>
<organism evidence="4 6">
    <name type="scientific">Dolosigranulum pigrum</name>
    <dbReference type="NCBI Taxonomy" id="29394"/>
    <lineage>
        <taxon>Bacteria</taxon>
        <taxon>Bacillati</taxon>
        <taxon>Bacillota</taxon>
        <taxon>Bacilli</taxon>
        <taxon>Lactobacillales</taxon>
        <taxon>Carnobacteriaceae</taxon>
        <taxon>Dolosigranulum</taxon>
    </lineage>
</organism>
<dbReference type="InterPro" id="IPR049730">
    <property type="entry name" value="SNF2/RAD54-like_C"/>
</dbReference>
<comment type="caution">
    <text evidence="4">The sequence shown here is derived from an EMBL/GenBank/DDBJ whole genome shotgun (WGS) entry which is preliminary data.</text>
</comment>